<protein>
    <recommendedName>
        <fullName evidence="1">2,6-dihydroxypyridine 3-monooxygenase substrate binding domain-containing protein</fullName>
    </recommendedName>
</protein>
<accession>A0AAN6ZN84</accession>
<keyword evidence="3" id="KW-1185">Reference proteome</keyword>
<gene>
    <name evidence="2" type="ORF">C8A04DRAFT_10491</name>
</gene>
<reference evidence="2" key="1">
    <citation type="journal article" date="2023" name="Mol. Phylogenet. Evol.">
        <title>Genome-scale phylogeny and comparative genomics of the fungal order Sordariales.</title>
        <authorList>
            <person name="Hensen N."/>
            <person name="Bonometti L."/>
            <person name="Westerberg I."/>
            <person name="Brannstrom I.O."/>
            <person name="Guillou S."/>
            <person name="Cros-Aarteil S."/>
            <person name="Calhoun S."/>
            <person name="Haridas S."/>
            <person name="Kuo A."/>
            <person name="Mondo S."/>
            <person name="Pangilinan J."/>
            <person name="Riley R."/>
            <person name="LaButti K."/>
            <person name="Andreopoulos B."/>
            <person name="Lipzen A."/>
            <person name="Chen C."/>
            <person name="Yan M."/>
            <person name="Daum C."/>
            <person name="Ng V."/>
            <person name="Clum A."/>
            <person name="Steindorff A."/>
            <person name="Ohm R.A."/>
            <person name="Martin F."/>
            <person name="Silar P."/>
            <person name="Natvig D.O."/>
            <person name="Lalanne C."/>
            <person name="Gautier V."/>
            <person name="Ament-Velasquez S.L."/>
            <person name="Kruys A."/>
            <person name="Hutchinson M.I."/>
            <person name="Powell A.J."/>
            <person name="Barry K."/>
            <person name="Miller A.N."/>
            <person name="Grigoriev I.V."/>
            <person name="Debuchy R."/>
            <person name="Gladieux P."/>
            <person name="Hiltunen Thoren M."/>
            <person name="Johannesson H."/>
        </authorList>
    </citation>
    <scope>NUCLEOTIDE SEQUENCE</scope>
    <source>
        <strain evidence="2">CBS 141.50</strain>
    </source>
</reference>
<dbReference type="Proteomes" id="UP001302676">
    <property type="component" value="Unassembled WGS sequence"/>
</dbReference>
<evidence type="ECO:0000259" key="1">
    <source>
        <dbReference type="Pfam" id="PF22607"/>
    </source>
</evidence>
<sequence length="455" mass="49812">MPYPKSAIVIGGSISGLLQGLQLKRNGTTVTLLEQDPVNHRPSHDSGVQIGPSVVRLLEKYDATGRPAAVPARFLSVAWRREKLRVLDVVAPRQTSNWATLYLILRANFDGLVSEMVPRAPEGRKGDGKVVYRAGKRVTGLSYEGGGGCGEVGAEDEEKAGGMMYVDFEDVMTGEKERIGAEVVIAADGVHSTVRKIMGAGQEKKYSGYIGWRGVVPEHMVSPETVEYFSKRLNFSLMKGTYAITYVIPTETGHVTPGNRLINWVWYFRVPDNSPAMDAIFTDIHGKPHAHTVSQGLIDPALWADQKARFLPLMNRHLAEIITKTTRPFVSKVVDRDCTGAVRNSTATGTGGNDNDTRGSFFNGHLILVGDAYTAFRPHMGMASEQAGRHCWQMDAVWRGEMTLAERDRESARYARRFVLLNRIIGLLGMGSWGELVVTVVVFGGFLGGCALGVC</sequence>
<dbReference type="SUPFAM" id="SSF54373">
    <property type="entry name" value="FAD-linked reductases, C-terminal domain"/>
    <property type="match status" value="1"/>
</dbReference>
<name>A0AAN6ZN84_9PEZI</name>
<evidence type="ECO:0000313" key="3">
    <source>
        <dbReference type="Proteomes" id="UP001302676"/>
    </source>
</evidence>
<dbReference type="EMBL" id="MU853567">
    <property type="protein sequence ID" value="KAK4145565.1"/>
    <property type="molecule type" value="Genomic_DNA"/>
</dbReference>
<dbReference type="InterPro" id="IPR053212">
    <property type="entry name" value="DHP_3-monooxygenase"/>
</dbReference>
<dbReference type="AlphaFoldDB" id="A0AAN6ZN84"/>
<evidence type="ECO:0000313" key="2">
    <source>
        <dbReference type="EMBL" id="KAK4145565.1"/>
    </source>
</evidence>
<dbReference type="RefSeq" id="XP_062638936.1">
    <property type="nucleotide sequence ID" value="XM_062776598.1"/>
</dbReference>
<dbReference type="GeneID" id="87813211"/>
<reference evidence="2" key="2">
    <citation type="submission" date="2023-05" db="EMBL/GenBank/DDBJ databases">
        <authorList>
            <consortium name="Lawrence Berkeley National Laboratory"/>
            <person name="Steindorff A."/>
            <person name="Hensen N."/>
            <person name="Bonometti L."/>
            <person name="Westerberg I."/>
            <person name="Brannstrom I.O."/>
            <person name="Guillou S."/>
            <person name="Cros-Aarteil S."/>
            <person name="Calhoun S."/>
            <person name="Haridas S."/>
            <person name="Kuo A."/>
            <person name="Mondo S."/>
            <person name="Pangilinan J."/>
            <person name="Riley R."/>
            <person name="Labutti K."/>
            <person name="Andreopoulos B."/>
            <person name="Lipzen A."/>
            <person name="Chen C."/>
            <person name="Yanf M."/>
            <person name="Daum C."/>
            <person name="Ng V."/>
            <person name="Clum A."/>
            <person name="Ohm R."/>
            <person name="Martin F."/>
            <person name="Silar P."/>
            <person name="Natvig D."/>
            <person name="Lalanne C."/>
            <person name="Gautier V."/>
            <person name="Ament-Velasquez S.L."/>
            <person name="Kruys A."/>
            <person name="Hutchinson M.I."/>
            <person name="Powell A.J."/>
            <person name="Barry K."/>
            <person name="Miller A.N."/>
            <person name="Grigoriev I.V."/>
            <person name="Debuchy R."/>
            <person name="Gladieux P."/>
            <person name="Thoren M.H."/>
            <person name="Johannesson H."/>
        </authorList>
    </citation>
    <scope>NUCLEOTIDE SEQUENCE</scope>
    <source>
        <strain evidence="2">CBS 141.50</strain>
    </source>
</reference>
<proteinExistence type="predicted"/>
<dbReference type="Pfam" id="PF22607">
    <property type="entry name" value="FAD_binding-like"/>
    <property type="match status" value="1"/>
</dbReference>
<dbReference type="Gene3D" id="3.30.9.60">
    <property type="match status" value="1"/>
</dbReference>
<dbReference type="InterPro" id="IPR054707">
    <property type="entry name" value="DhpH_subs-bd"/>
</dbReference>
<dbReference type="PANTHER" id="PTHR47469">
    <property type="entry name" value="MONOOXYGENASE-LIKE"/>
    <property type="match status" value="1"/>
</dbReference>
<organism evidence="2 3">
    <name type="scientific">Dichotomopilus funicola</name>
    <dbReference type="NCBI Taxonomy" id="1934379"/>
    <lineage>
        <taxon>Eukaryota</taxon>
        <taxon>Fungi</taxon>
        <taxon>Dikarya</taxon>
        <taxon>Ascomycota</taxon>
        <taxon>Pezizomycotina</taxon>
        <taxon>Sordariomycetes</taxon>
        <taxon>Sordariomycetidae</taxon>
        <taxon>Sordariales</taxon>
        <taxon>Chaetomiaceae</taxon>
        <taxon>Dichotomopilus</taxon>
    </lineage>
</organism>
<dbReference type="InterPro" id="IPR036188">
    <property type="entry name" value="FAD/NAD-bd_sf"/>
</dbReference>
<dbReference type="PRINTS" id="PR00420">
    <property type="entry name" value="RNGMNOXGNASE"/>
</dbReference>
<dbReference type="SUPFAM" id="SSF51905">
    <property type="entry name" value="FAD/NAD(P)-binding domain"/>
    <property type="match status" value="1"/>
</dbReference>
<comment type="caution">
    <text evidence="2">The sequence shown here is derived from an EMBL/GenBank/DDBJ whole genome shotgun (WGS) entry which is preliminary data.</text>
</comment>
<dbReference type="PANTHER" id="PTHR47469:SF2">
    <property type="entry name" value="OS06G0597600 PROTEIN"/>
    <property type="match status" value="1"/>
</dbReference>
<feature type="domain" description="2,6-dihydroxypyridine 3-monooxygenase substrate binding" evidence="1">
    <location>
        <begin position="206"/>
        <end position="335"/>
    </location>
</feature>